<evidence type="ECO:0000313" key="3">
    <source>
        <dbReference type="Proteomes" id="UP000030302"/>
    </source>
</evidence>
<comment type="similarity">
    <text evidence="1">Belongs to the Smg family.</text>
</comment>
<dbReference type="AlphaFoldDB" id="A0A0A1FJE2"/>
<gene>
    <name evidence="1" type="primary">smg</name>
    <name evidence="2" type="ORF">LT85_4672</name>
</gene>
<dbReference type="Pfam" id="PF04361">
    <property type="entry name" value="DUF494"/>
    <property type="match status" value="1"/>
</dbReference>
<proteinExistence type="inferred from homology"/>
<dbReference type="HOGENOM" id="CLU_133242_0_0_4"/>
<evidence type="ECO:0000313" key="2">
    <source>
        <dbReference type="EMBL" id="AIY43830.1"/>
    </source>
</evidence>
<dbReference type="KEGG" id="care:LT85_4672"/>
<dbReference type="EMBL" id="CP009962">
    <property type="protein sequence ID" value="AIY43830.1"/>
    <property type="molecule type" value="Genomic_DNA"/>
</dbReference>
<dbReference type="OrthoDB" id="5297467at2"/>
<organism evidence="2 3">
    <name type="scientific">Collimonas arenae</name>
    <dbReference type="NCBI Taxonomy" id="279058"/>
    <lineage>
        <taxon>Bacteria</taxon>
        <taxon>Pseudomonadati</taxon>
        <taxon>Pseudomonadota</taxon>
        <taxon>Betaproteobacteria</taxon>
        <taxon>Burkholderiales</taxon>
        <taxon>Oxalobacteraceae</taxon>
        <taxon>Collimonas</taxon>
    </lineage>
</organism>
<sequence>MFEVLVYLYETYYRPDACPEPEALVKKLSAIGFEEDEITKALGWLTDLAEANHEFADKYPQQTSFSFGIRIYAQQEIDVLGIAAIGFIQFLESAKMLNPVQREIVIERALTVSETPVPLDKLKVIVLMVLWSQGKEPDGLMFDELFLDEDEDPEPRLLH</sequence>
<protein>
    <recommendedName>
        <fullName evidence="1">Protein Smg homolog</fullName>
    </recommendedName>
</protein>
<evidence type="ECO:0000256" key="1">
    <source>
        <dbReference type="HAMAP-Rule" id="MF_00598"/>
    </source>
</evidence>
<reference evidence="3" key="1">
    <citation type="journal article" date="2014" name="Soil Biol. Biochem.">
        <title>Structure and function of bacterial communities in ageing soils: Insights from the Mendocino ecological staircase.</title>
        <authorList>
            <person name="Uroz S."/>
            <person name="Tech J.J."/>
            <person name="Sawaya N.A."/>
            <person name="Frey-Klett P."/>
            <person name="Leveau J.H.J."/>
        </authorList>
    </citation>
    <scope>NUCLEOTIDE SEQUENCE [LARGE SCALE GENOMIC DNA]</scope>
    <source>
        <strain evidence="3">Cal35</strain>
    </source>
</reference>
<name>A0A0A1FJE2_9BURK</name>
<dbReference type="PANTHER" id="PTHR38692">
    <property type="entry name" value="PROTEIN SMG"/>
    <property type="match status" value="1"/>
</dbReference>
<keyword evidence="3" id="KW-1185">Reference proteome</keyword>
<dbReference type="HAMAP" id="MF_00598">
    <property type="entry name" value="Smg"/>
    <property type="match status" value="1"/>
</dbReference>
<dbReference type="PANTHER" id="PTHR38692:SF1">
    <property type="entry name" value="PROTEIN SMG"/>
    <property type="match status" value="1"/>
</dbReference>
<dbReference type="Proteomes" id="UP000030302">
    <property type="component" value="Chromosome"/>
</dbReference>
<dbReference type="InterPro" id="IPR007456">
    <property type="entry name" value="Smg"/>
</dbReference>
<dbReference type="STRING" id="279058.LT85_4672"/>
<dbReference type="RefSeq" id="WP_038493694.1">
    <property type="nucleotide sequence ID" value="NZ_CP009962.1"/>
</dbReference>
<accession>A0A0A1FJE2</accession>